<accession>A0ABT8FJ74</accession>
<evidence type="ECO:0000256" key="2">
    <source>
        <dbReference type="SAM" id="SignalP"/>
    </source>
</evidence>
<evidence type="ECO:0000313" key="4">
    <source>
        <dbReference type="Proteomes" id="UP001168620"/>
    </source>
</evidence>
<name>A0ABT8FJ74_9ACTN</name>
<protein>
    <recommendedName>
        <fullName evidence="5">Copper chaperone PCu(A)C</fullName>
    </recommendedName>
</protein>
<sequence>MLLRRTTARALGVLVLTVPVLGACGFNPATDRVNTISMSGNDRSGSVDVVGAVIVSERAGSGTFLATFSNNPEADATEVESLTGGSGASVEAAEFEPYEIIEGGLVSLLQEGGIRLTGDFDPGDFVPLTIGFSSGEEVSLTVPVVPACDEYEGLDDAPEAEGATTSDAEAYDCEGVSVEPHDVEGSAPPEAESE</sequence>
<feature type="signal peptide" evidence="2">
    <location>
        <begin position="1"/>
        <end position="22"/>
    </location>
</feature>
<gene>
    <name evidence="3" type="ORF">QWY28_16590</name>
</gene>
<reference evidence="3" key="1">
    <citation type="submission" date="2023-06" db="EMBL/GenBank/DDBJ databases">
        <title>Draft genome sequence of Nocardioides sp. SOB77.</title>
        <authorList>
            <person name="Zhang G."/>
        </authorList>
    </citation>
    <scope>NUCLEOTIDE SEQUENCE</scope>
    <source>
        <strain evidence="3">SOB77</strain>
    </source>
</reference>
<evidence type="ECO:0008006" key="5">
    <source>
        <dbReference type="Google" id="ProtNLM"/>
    </source>
</evidence>
<feature type="region of interest" description="Disordered" evidence="1">
    <location>
        <begin position="154"/>
        <end position="194"/>
    </location>
</feature>
<evidence type="ECO:0000256" key="1">
    <source>
        <dbReference type="SAM" id="MobiDB-lite"/>
    </source>
</evidence>
<comment type="caution">
    <text evidence="3">The sequence shown here is derived from an EMBL/GenBank/DDBJ whole genome shotgun (WGS) entry which is preliminary data.</text>
</comment>
<dbReference type="RefSeq" id="WP_300953674.1">
    <property type="nucleotide sequence ID" value="NZ_JAUHJQ010000007.1"/>
</dbReference>
<dbReference type="PROSITE" id="PS51257">
    <property type="entry name" value="PROKAR_LIPOPROTEIN"/>
    <property type="match status" value="1"/>
</dbReference>
<keyword evidence="2" id="KW-0732">Signal</keyword>
<organism evidence="3 4">
    <name type="scientific">Nocardioides oceani</name>
    <dbReference type="NCBI Taxonomy" id="3058369"/>
    <lineage>
        <taxon>Bacteria</taxon>
        <taxon>Bacillati</taxon>
        <taxon>Actinomycetota</taxon>
        <taxon>Actinomycetes</taxon>
        <taxon>Propionibacteriales</taxon>
        <taxon>Nocardioidaceae</taxon>
        <taxon>Nocardioides</taxon>
    </lineage>
</organism>
<proteinExistence type="predicted"/>
<evidence type="ECO:0000313" key="3">
    <source>
        <dbReference type="EMBL" id="MDN4174581.1"/>
    </source>
</evidence>
<dbReference type="EMBL" id="JAUHJQ010000007">
    <property type="protein sequence ID" value="MDN4174581.1"/>
    <property type="molecule type" value="Genomic_DNA"/>
</dbReference>
<feature type="chain" id="PRO_5045214836" description="Copper chaperone PCu(A)C" evidence="2">
    <location>
        <begin position="23"/>
        <end position="194"/>
    </location>
</feature>
<keyword evidence="4" id="KW-1185">Reference proteome</keyword>
<dbReference type="Proteomes" id="UP001168620">
    <property type="component" value="Unassembled WGS sequence"/>
</dbReference>